<dbReference type="Gene3D" id="3.30.450.20">
    <property type="entry name" value="PAS domain"/>
    <property type="match status" value="2"/>
</dbReference>
<evidence type="ECO:0000259" key="3">
    <source>
        <dbReference type="PROSITE" id="PS50883"/>
    </source>
</evidence>
<name>A0A1B1UL12_9BRAD</name>
<dbReference type="CDD" id="cd01949">
    <property type="entry name" value="GGDEF"/>
    <property type="match status" value="1"/>
</dbReference>
<dbReference type="CDD" id="cd00130">
    <property type="entry name" value="PAS"/>
    <property type="match status" value="1"/>
</dbReference>
<dbReference type="KEGG" id="bic:LMTR13_28060"/>
<dbReference type="STRING" id="1274631.LMTR13_28060"/>
<dbReference type="Pfam" id="PF13188">
    <property type="entry name" value="PAS_8"/>
    <property type="match status" value="1"/>
</dbReference>
<organism evidence="5 6">
    <name type="scientific">Bradyrhizobium icense</name>
    <dbReference type="NCBI Taxonomy" id="1274631"/>
    <lineage>
        <taxon>Bacteria</taxon>
        <taxon>Pseudomonadati</taxon>
        <taxon>Pseudomonadota</taxon>
        <taxon>Alphaproteobacteria</taxon>
        <taxon>Hyphomicrobiales</taxon>
        <taxon>Nitrobacteraceae</taxon>
        <taxon>Bradyrhizobium</taxon>
    </lineage>
</organism>
<dbReference type="OrthoDB" id="9814202at2"/>
<dbReference type="Pfam" id="PF00563">
    <property type="entry name" value="EAL"/>
    <property type="match status" value="1"/>
</dbReference>
<dbReference type="InterPro" id="IPR029787">
    <property type="entry name" value="Nucleotide_cyclase"/>
</dbReference>
<keyword evidence="1" id="KW-1133">Transmembrane helix</keyword>
<feature type="domain" description="EAL" evidence="3">
    <location>
        <begin position="630"/>
        <end position="879"/>
    </location>
</feature>
<feature type="transmembrane region" description="Helical" evidence="1">
    <location>
        <begin position="64"/>
        <end position="82"/>
    </location>
</feature>
<dbReference type="InterPro" id="IPR000014">
    <property type="entry name" value="PAS"/>
</dbReference>
<dbReference type="InterPro" id="IPR035919">
    <property type="entry name" value="EAL_sf"/>
</dbReference>
<sequence>MNLISRARSLFAVGECSTPHGRALVSEQFRILTNQVPILYAVLLLDSISIGFVLPSSVSGWLRFTLPGVLLTVSIIRMIQWIRMRGVELTPEDSYRFLARMRILSAALPAGFLIWTLALIEAVDPALRAPISLLVFMGCIGAAYCLGSFPPASRLTLLITGLPLAMRLLASGEPLLVCIGINLALVLVLFVRMINTNFGNFVRLIETQARLAEEGERARAAHTYLTEALDVVPEGLAIFDKDDRLVLWNRQYPKLYASNAAAIVQGAHFKDILRAGLTHHQYADAVGREEEWFRERMARHALPQSSHEQQLPGDRWTRIEERRTADGGSIGIRVDITDLKRSEASFRLLFEENPLPMWVADADARRLLAVNAAMCSHYGYSREELLSMSEHDLSADGCAPAEPTRTSQEPVIHKTSGGNLIEVVIEARPLSYQGKAGMVSVAFDVTERNRAEQRVRYLASHDLLTDLPNRGAFDAHLSALIQHSEEARGSFVVLCIDLDHFKEVNDLFGHSMGDALLREVSCRLRQAAQGAYVARVGGDEFIALTQQVPLPGAGELLAARMREAFRHPIEIDGHALEIDLSIGMALYPRDGDNPATLLANADAALYRAKHEGRGVTRIFTSAMDRQLRDRRAMEHDLRSAVENGELYLEYQPQRHRDGKITGFEALVRWQHPLRGLVTPGEFIPVAEDSGSIAKIDEWVLMEACRQASSWDESVRIAVNVSAAQFRRENLEHQVRRALRESGLPPSRLELEITEGVLIEDISRASLTLKSLKSLGVMIALDDFGTGYSSLSYLQAFPLDRIKIDRSFVMSLASSAPSLAIVRAVIGLAHGFNVPVLAEGVETNEQLSILMRERCDDMQGYLIGHPHKAELYAEHMKAGAGVRLRTAS</sequence>
<proteinExistence type="predicted"/>
<accession>A0A1B1UL12</accession>
<dbReference type="SMART" id="SM00091">
    <property type="entry name" value="PAS"/>
    <property type="match status" value="2"/>
</dbReference>
<dbReference type="Gene3D" id="3.30.70.270">
    <property type="match status" value="1"/>
</dbReference>
<dbReference type="InterPro" id="IPR052155">
    <property type="entry name" value="Biofilm_reg_signaling"/>
</dbReference>
<dbReference type="PROSITE" id="PS50883">
    <property type="entry name" value="EAL"/>
    <property type="match status" value="1"/>
</dbReference>
<evidence type="ECO:0000313" key="6">
    <source>
        <dbReference type="Proteomes" id="UP000092839"/>
    </source>
</evidence>
<feature type="domain" description="PAS" evidence="2">
    <location>
        <begin position="342"/>
        <end position="389"/>
    </location>
</feature>
<protein>
    <submittedName>
        <fullName evidence="5">Diguanylate cyclase</fullName>
    </submittedName>
</protein>
<evidence type="ECO:0000259" key="4">
    <source>
        <dbReference type="PROSITE" id="PS50887"/>
    </source>
</evidence>
<dbReference type="AlphaFoldDB" id="A0A1B1UL12"/>
<keyword evidence="1" id="KW-0472">Membrane</keyword>
<dbReference type="InterPro" id="IPR035965">
    <property type="entry name" value="PAS-like_dom_sf"/>
</dbReference>
<dbReference type="RefSeq" id="WP_065730600.1">
    <property type="nucleotide sequence ID" value="NZ_CP016428.1"/>
</dbReference>
<keyword evidence="1" id="KW-0812">Transmembrane</keyword>
<dbReference type="PANTHER" id="PTHR44757:SF2">
    <property type="entry name" value="BIOFILM ARCHITECTURE MAINTENANCE PROTEIN MBAA"/>
    <property type="match status" value="1"/>
</dbReference>
<dbReference type="CDD" id="cd01948">
    <property type="entry name" value="EAL"/>
    <property type="match status" value="1"/>
</dbReference>
<feature type="transmembrane region" description="Helical" evidence="1">
    <location>
        <begin position="103"/>
        <end position="123"/>
    </location>
</feature>
<dbReference type="SMART" id="SM00052">
    <property type="entry name" value="EAL"/>
    <property type="match status" value="1"/>
</dbReference>
<feature type="transmembrane region" description="Helical" evidence="1">
    <location>
        <begin position="168"/>
        <end position="191"/>
    </location>
</feature>
<dbReference type="InterPro" id="IPR000160">
    <property type="entry name" value="GGDEF_dom"/>
</dbReference>
<dbReference type="Pfam" id="PF00990">
    <property type="entry name" value="GGDEF"/>
    <property type="match status" value="1"/>
</dbReference>
<dbReference type="SUPFAM" id="SSF55073">
    <property type="entry name" value="Nucleotide cyclase"/>
    <property type="match status" value="1"/>
</dbReference>
<dbReference type="SUPFAM" id="SSF141868">
    <property type="entry name" value="EAL domain-like"/>
    <property type="match status" value="1"/>
</dbReference>
<dbReference type="NCBIfam" id="TIGR00229">
    <property type="entry name" value="sensory_box"/>
    <property type="match status" value="1"/>
</dbReference>
<dbReference type="PROSITE" id="PS50887">
    <property type="entry name" value="GGDEF"/>
    <property type="match status" value="1"/>
</dbReference>
<dbReference type="PROSITE" id="PS50112">
    <property type="entry name" value="PAS"/>
    <property type="match status" value="1"/>
</dbReference>
<dbReference type="EMBL" id="CP016428">
    <property type="protein sequence ID" value="ANW03423.1"/>
    <property type="molecule type" value="Genomic_DNA"/>
</dbReference>
<dbReference type="Pfam" id="PF12860">
    <property type="entry name" value="PAS_7"/>
    <property type="match status" value="1"/>
</dbReference>
<dbReference type="NCBIfam" id="TIGR00254">
    <property type="entry name" value="GGDEF"/>
    <property type="match status" value="1"/>
</dbReference>
<reference evidence="5 6" key="1">
    <citation type="submission" date="2016-07" db="EMBL/GenBank/DDBJ databases">
        <title>Complete genome sequence of Bradyrhizobium icense LMTR 13T, a potential inoculant strain isolated from lima bean (Phaseolus lunatus) in Peru.</title>
        <authorList>
            <person name="Ormeno-Orrillo E."/>
            <person name="Duran D."/>
            <person name="Rogel M.A."/>
            <person name="Rey L."/>
            <person name="Imperial J."/>
            <person name="Ruiz-Argueso T."/>
            <person name="Martinez-Romero E."/>
        </authorList>
    </citation>
    <scope>NUCLEOTIDE SEQUENCE [LARGE SCALE GENOMIC DNA]</scope>
    <source>
        <strain evidence="5 6">LMTR 13</strain>
    </source>
</reference>
<evidence type="ECO:0000256" key="1">
    <source>
        <dbReference type="SAM" id="Phobius"/>
    </source>
</evidence>
<dbReference type="SUPFAM" id="SSF55785">
    <property type="entry name" value="PYP-like sensor domain (PAS domain)"/>
    <property type="match status" value="1"/>
</dbReference>
<dbReference type="SMART" id="SM00267">
    <property type="entry name" value="GGDEF"/>
    <property type="match status" value="1"/>
</dbReference>
<feature type="domain" description="GGDEF" evidence="4">
    <location>
        <begin position="489"/>
        <end position="621"/>
    </location>
</feature>
<dbReference type="InterPro" id="IPR001633">
    <property type="entry name" value="EAL_dom"/>
</dbReference>
<dbReference type="InterPro" id="IPR043128">
    <property type="entry name" value="Rev_trsase/Diguanyl_cyclase"/>
</dbReference>
<feature type="transmembrane region" description="Helical" evidence="1">
    <location>
        <begin position="38"/>
        <end position="58"/>
    </location>
</feature>
<gene>
    <name evidence="5" type="ORF">LMTR13_28060</name>
</gene>
<dbReference type="Proteomes" id="UP000092839">
    <property type="component" value="Chromosome"/>
</dbReference>
<feature type="transmembrane region" description="Helical" evidence="1">
    <location>
        <begin position="129"/>
        <end position="147"/>
    </location>
</feature>
<dbReference type="PANTHER" id="PTHR44757">
    <property type="entry name" value="DIGUANYLATE CYCLASE DGCP"/>
    <property type="match status" value="1"/>
</dbReference>
<dbReference type="Gene3D" id="3.20.20.450">
    <property type="entry name" value="EAL domain"/>
    <property type="match status" value="1"/>
</dbReference>
<evidence type="ECO:0000259" key="2">
    <source>
        <dbReference type="PROSITE" id="PS50112"/>
    </source>
</evidence>
<evidence type="ECO:0000313" key="5">
    <source>
        <dbReference type="EMBL" id="ANW03423.1"/>
    </source>
</evidence>
<keyword evidence="6" id="KW-1185">Reference proteome</keyword>